<gene>
    <name evidence="1" type="ORF">BHM03_00047702</name>
</gene>
<protein>
    <submittedName>
        <fullName evidence="1">Uncharacterized protein</fullName>
    </submittedName>
</protein>
<dbReference type="AlphaFoldDB" id="A0A444DXC8"/>
<evidence type="ECO:0000313" key="1">
    <source>
        <dbReference type="EMBL" id="RZR75015.1"/>
    </source>
</evidence>
<dbReference type="EMBL" id="KV876498">
    <property type="protein sequence ID" value="RZR75015.1"/>
    <property type="molecule type" value="Genomic_DNA"/>
</dbReference>
<sequence length="83" mass="9441">MSPTGSRNLESVTSLATHELQRALQHRPRVPERQAPLRLPVPALHIASSSPLSFVHHHNVQQLGHLRHLREPSRKIRETKIAE</sequence>
<name>A0A444DXC8_ENSVE</name>
<dbReference type="Proteomes" id="UP000290560">
    <property type="component" value="Unassembled WGS sequence"/>
</dbReference>
<accession>A0A444DXC8</accession>
<proteinExistence type="predicted"/>
<organism evidence="1">
    <name type="scientific">Ensete ventricosum</name>
    <name type="common">Abyssinian banana</name>
    <name type="synonym">Musa ensete</name>
    <dbReference type="NCBI Taxonomy" id="4639"/>
    <lineage>
        <taxon>Eukaryota</taxon>
        <taxon>Viridiplantae</taxon>
        <taxon>Streptophyta</taxon>
        <taxon>Embryophyta</taxon>
        <taxon>Tracheophyta</taxon>
        <taxon>Spermatophyta</taxon>
        <taxon>Magnoliopsida</taxon>
        <taxon>Liliopsida</taxon>
        <taxon>Zingiberales</taxon>
        <taxon>Musaceae</taxon>
        <taxon>Ensete</taxon>
    </lineage>
</organism>
<reference evidence="1" key="1">
    <citation type="journal article" date="2018" name="Data Brief">
        <title>Genome sequence data from 17 accessions of Ensete ventricosum, a staple food crop for millions in Ethiopia.</title>
        <authorList>
            <person name="Yemataw Z."/>
            <person name="Muzemil S."/>
            <person name="Ambachew D."/>
            <person name="Tripathi L."/>
            <person name="Tesfaye K."/>
            <person name="Chala A."/>
            <person name="Farbos A."/>
            <person name="O'Neill P."/>
            <person name="Moore K."/>
            <person name="Grant M."/>
            <person name="Studholme D.J."/>
        </authorList>
    </citation>
    <scope>NUCLEOTIDE SEQUENCE [LARGE SCALE GENOMIC DNA]</scope>
    <source>
        <tissue evidence="1">Leaf</tissue>
    </source>
</reference>